<reference evidence="7 8" key="1">
    <citation type="submission" date="2016-04" db="EMBL/GenBank/DDBJ databases">
        <title>The genome of Intoshia linei affirms orthonectids as highly simplified spiralians.</title>
        <authorList>
            <person name="Mikhailov K.V."/>
            <person name="Slusarev G.S."/>
            <person name="Nikitin M.A."/>
            <person name="Logacheva M.D."/>
            <person name="Penin A."/>
            <person name="Aleoshin V."/>
            <person name="Panchin Y.V."/>
        </authorList>
    </citation>
    <scope>NUCLEOTIDE SEQUENCE [LARGE SCALE GENOMIC DNA]</scope>
    <source>
        <strain evidence="7">Intl2013</strain>
        <tissue evidence="7">Whole animal</tissue>
    </source>
</reference>
<dbReference type="GO" id="GO:0030154">
    <property type="term" value="P:cell differentiation"/>
    <property type="evidence" value="ECO:0007669"/>
    <property type="project" value="TreeGrafter"/>
</dbReference>
<evidence type="ECO:0000259" key="6">
    <source>
        <dbReference type="PROSITE" id="PS50039"/>
    </source>
</evidence>
<dbReference type="GO" id="GO:0005634">
    <property type="term" value="C:nucleus"/>
    <property type="evidence" value="ECO:0007669"/>
    <property type="project" value="UniProtKB-SubCell"/>
</dbReference>
<dbReference type="PROSITE" id="PS00657">
    <property type="entry name" value="FORK_HEAD_1"/>
    <property type="match status" value="1"/>
</dbReference>
<dbReference type="InterPro" id="IPR036390">
    <property type="entry name" value="WH_DNA-bd_sf"/>
</dbReference>
<dbReference type="InterPro" id="IPR018122">
    <property type="entry name" value="TF_fork_head_CS_1"/>
</dbReference>
<feature type="compositionally biased region" description="Polar residues" evidence="5">
    <location>
        <begin position="762"/>
        <end position="772"/>
    </location>
</feature>
<dbReference type="OrthoDB" id="5954824at2759"/>
<evidence type="ECO:0000256" key="4">
    <source>
        <dbReference type="PROSITE-ProRule" id="PRU00089"/>
    </source>
</evidence>
<dbReference type="PROSITE" id="PS50039">
    <property type="entry name" value="FORK_HEAD_3"/>
    <property type="match status" value="1"/>
</dbReference>
<dbReference type="PANTHER" id="PTHR11829">
    <property type="entry name" value="FORKHEAD BOX PROTEIN"/>
    <property type="match status" value="1"/>
</dbReference>
<dbReference type="FunFam" id="1.10.10.10:FF:000042">
    <property type="entry name" value="hepatocyte nuclear factor 3-beta"/>
    <property type="match status" value="1"/>
</dbReference>
<evidence type="ECO:0000256" key="3">
    <source>
        <dbReference type="ARBA" id="ARBA00023242"/>
    </source>
</evidence>
<dbReference type="Pfam" id="PF00250">
    <property type="entry name" value="Forkhead"/>
    <property type="match status" value="1"/>
</dbReference>
<evidence type="ECO:0000313" key="7">
    <source>
        <dbReference type="EMBL" id="OAF71976.1"/>
    </source>
</evidence>
<organism evidence="7 8">
    <name type="scientific">Intoshia linei</name>
    <dbReference type="NCBI Taxonomy" id="1819745"/>
    <lineage>
        <taxon>Eukaryota</taxon>
        <taxon>Metazoa</taxon>
        <taxon>Spiralia</taxon>
        <taxon>Lophotrochozoa</taxon>
        <taxon>Mesozoa</taxon>
        <taxon>Orthonectida</taxon>
        <taxon>Rhopaluridae</taxon>
        <taxon>Intoshia</taxon>
    </lineage>
</organism>
<dbReference type="InterPro" id="IPR036388">
    <property type="entry name" value="WH-like_DNA-bd_sf"/>
</dbReference>
<proteinExistence type="predicted"/>
<dbReference type="AlphaFoldDB" id="A0A177BCS0"/>
<accession>A0A177BCS0</accession>
<dbReference type="Proteomes" id="UP000078046">
    <property type="component" value="Unassembled WGS sequence"/>
</dbReference>
<dbReference type="InterPro" id="IPR001766">
    <property type="entry name" value="Fork_head_dom"/>
</dbReference>
<dbReference type="EMBL" id="LWCA01000011">
    <property type="protein sequence ID" value="OAF71976.1"/>
    <property type="molecule type" value="Genomic_DNA"/>
</dbReference>
<dbReference type="SUPFAM" id="SSF46785">
    <property type="entry name" value="Winged helix' DNA-binding domain"/>
    <property type="match status" value="1"/>
</dbReference>
<keyword evidence="3 4" id="KW-0539">Nucleus</keyword>
<protein>
    <recommendedName>
        <fullName evidence="6">Fork-head domain-containing protein</fullName>
    </recommendedName>
</protein>
<keyword evidence="8" id="KW-1185">Reference proteome</keyword>
<evidence type="ECO:0000256" key="2">
    <source>
        <dbReference type="ARBA" id="ARBA00023125"/>
    </source>
</evidence>
<dbReference type="GO" id="GO:0000978">
    <property type="term" value="F:RNA polymerase II cis-regulatory region sequence-specific DNA binding"/>
    <property type="evidence" value="ECO:0007669"/>
    <property type="project" value="TreeGrafter"/>
</dbReference>
<sequence>MINSHLLKQKMTTNSGTYGRNNSSSHINLTIPMTAGNDNSCAVNSSLNQITTPNLQNQNNQIRQGTSFKPGGDGFIGSPGGQDSQISNFPPDLFASLRHHQSPSLHLQNAQYHSQIPGITFMGNQFSNVSLPDSSANQYLSYSNSLLSNTFEGNNVNNLASINVAMAAAYQQQNNHFLQHNQSNLPIAAAAAYHQNALINPNFISSNQQTAQSTMNSIENNIQNNMSLLSSPNSQFQRNLSQVDNLSGGIFSAGIDIQNDLLSTSNLFGQVGRTYGTHNTSTAPSTSLLNIEGLNGIMNNSQGIQNVDSNRFDRDSSGESEAISPNNSAMVSQTRIISPQINQKRRNLPISKPPYSYISLITMAIQQSQNQMCTLSEIYNFIMDLFPFYQQNQQRWQNSIRHSLSFNDCFIKEPRTPDRPGKGSYWKLHPDSGDMFQNGCYLRRQKRFKCPNKPSGSGKPRNAKSLKINSDLQDQYIQSTSMKNNHGGHNLDNEDLIISTSNVVYNDNLNISLINIKNDMRADDEMKDDPVNGEIKDLSQEIINDSNITETAQNENSENITSFYDFNNNVIDDNLQNNPLNTYARQITMNELYKKDGDCKVKPNYNNGYTIPNTYSLNSIIEPEEKSSNCNQNNVSTSISEISSTIPNNEIYSKSNMSHSNYDVITSNSNLFNSIEQSPLLPNSVDPYFHPSSNQYNYSNQFMNDQDKQYDTKNLNFFMNNQNIVEIPENGQVSKNASSDQIDNKYDINDDFTEINEKNSDDSTSGFQNLIDSKPDQN</sequence>
<name>A0A177BCS0_9BILA</name>
<keyword evidence="2 4" id="KW-0238">DNA-binding</keyword>
<feature type="DNA-binding region" description="Fork-head" evidence="4">
    <location>
        <begin position="352"/>
        <end position="446"/>
    </location>
</feature>
<dbReference type="PANTHER" id="PTHR11829:SF380">
    <property type="entry name" value="PROTEIN FORK HEAD"/>
    <property type="match status" value="1"/>
</dbReference>
<feature type="region of interest" description="Disordered" evidence="5">
    <location>
        <begin position="754"/>
        <end position="778"/>
    </location>
</feature>
<gene>
    <name evidence="7" type="ORF">A3Q56_00232</name>
</gene>
<evidence type="ECO:0000313" key="8">
    <source>
        <dbReference type="Proteomes" id="UP000078046"/>
    </source>
</evidence>
<comment type="caution">
    <text evidence="7">The sequence shown here is derived from an EMBL/GenBank/DDBJ whole genome shotgun (WGS) entry which is preliminary data.</text>
</comment>
<feature type="domain" description="Fork-head" evidence="6">
    <location>
        <begin position="352"/>
        <end position="446"/>
    </location>
</feature>
<dbReference type="SMART" id="SM00339">
    <property type="entry name" value="FH"/>
    <property type="match status" value="1"/>
</dbReference>
<dbReference type="InterPro" id="IPR050211">
    <property type="entry name" value="FOX_domain-containing"/>
</dbReference>
<evidence type="ECO:0000256" key="5">
    <source>
        <dbReference type="SAM" id="MobiDB-lite"/>
    </source>
</evidence>
<dbReference type="Gene3D" id="1.10.10.10">
    <property type="entry name" value="Winged helix-like DNA-binding domain superfamily/Winged helix DNA-binding domain"/>
    <property type="match status" value="1"/>
</dbReference>
<dbReference type="PROSITE" id="PS00658">
    <property type="entry name" value="FORK_HEAD_2"/>
    <property type="match status" value="1"/>
</dbReference>
<dbReference type="PRINTS" id="PR00053">
    <property type="entry name" value="FORKHEAD"/>
</dbReference>
<dbReference type="InterPro" id="IPR030456">
    <property type="entry name" value="TF_fork_head_CS_2"/>
</dbReference>
<evidence type="ECO:0000256" key="1">
    <source>
        <dbReference type="ARBA" id="ARBA00004123"/>
    </source>
</evidence>
<comment type="subcellular location">
    <subcellularLocation>
        <location evidence="1 4">Nucleus</location>
    </subcellularLocation>
</comment>
<dbReference type="GO" id="GO:0009653">
    <property type="term" value="P:anatomical structure morphogenesis"/>
    <property type="evidence" value="ECO:0007669"/>
    <property type="project" value="TreeGrafter"/>
</dbReference>
<dbReference type="GO" id="GO:0000981">
    <property type="term" value="F:DNA-binding transcription factor activity, RNA polymerase II-specific"/>
    <property type="evidence" value="ECO:0007669"/>
    <property type="project" value="TreeGrafter"/>
</dbReference>